<dbReference type="Proteomes" id="UP000054321">
    <property type="component" value="Unassembled WGS sequence"/>
</dbReference>
<keyword evidence="3" id="KW-1185">Reference proteome</keyword>
<gene>
    <name evidence="2" type="ORF">OIDMADRAFT_123465</name>
</gene>
<dbReference type="STRING" id="913774.A0A0C3HCU0"/>
<sequence>MEGAESFNFKLFRDCFASPLIEKSAQQPPGKSKKARGNGKMKSTSTPPTSLPQEPNDAEELAEFIDYITSEFFTSLPASLRTLNYTEWLNDSALQIYTPPLKSQVSSSLLNVLPPSINDSLVSYNFLPPHTTLEEFLTPVLNAYLTTLTTPPPPPSMSRNLATECEICSRSWIPLTYHHLIPKDVHTKAVKRGWHHEDQLQNVAWICRACHSFVHRIASNDELAREWYTIERLLGREDVRAFAVWVGRVRWKAS</sequence>
<evidence type="ECO:0000313" key="3">
    <source>
        <dbReference type="Proteomes" id="UP000054321"/>
    </source>
</evidence>
<dbReference type="AlphaFoldDB" id="A0A0C3HCU0"/>
<dbReference type="HOGENOM" id="CLU_074184_0_0_1"/>
<reference evidence="3" key="2">
    <citation type="submission" date="2015-01" db="EMBL/GenBank/DDBJ databases">
        <title>Evolutionary Origins and Diversification of the Mycorrhizal Mutualists.</title>
        <authorList>
            <consortium name="DOE Joint Genome Institute"/>
            <consortium name="Mycorrhizal Genomics Consortium"/>
            <person name="Kohler A."/>
            <person name="Kuo A."/>
            <person name="Nagy L.G."/>
            <person name="Floudas D."/>
            <person name="Copeland A."/>
            <person name="Barry K.W."/>
            <person name="Cichocki N."/>
            <person name="Veneault-Fourrey C."/>
            <person name="LaButti K."/>
            <person name="Lindquist E.A."/>
            <person name="Lipzen A."/>
            <person name="Lundell T."/>
            <person name="Morin E."/>
            <person name="Murat C."/>
            <person name="Riley R."/>
            <person name="Ohm R."/>
            <person name="Sun H."/>
            <person name="Tunlid A."/>
            <person name="Henrissat B."/>
            <person name="Grigoriev I.V."/>
            <person name="Hibbett D.S."/>
            <person name="Martin F."/>
        </authorList>
    </citation>
    <scope>NUCLEOTIDE SEQUENCE [LARGE SCALE GENOMIC DNA]</scope>
    <source>
        <strain evidence="3">Zn</strain>
    </source>
</reference>
<accession>A0A0C3HCU0</accession>
<reference evidence="2 3" key="1">
    <citation type="submission" date="2014-04" db="EMBL/GenBank/DDBJ databases">
        <authorList>
            <consortium name="DOE Joint Genome Institute"/>
            <person name="Kuo A."/>
            <person name="Martino E."/>
            <person name="Perotto S."/>
            <person name="Kohler A."/>
            <person name="Nagy L.G."/>
            <person name="Floudas D."/>
            <person name="Copeland A."/>
            <person name="Barry K.W."/>
            <person name="Cichocki N."/>
            <person name="Veneault-Fourrey C."/>
            <person name="LaButti K."/>
            <person name="Lindquist E.A."/>
            <person name="Lipzen A."/>
            <person name="Lundell T."/>
            <person name="Morin E."/>
            <person name="Murat C."/>
            <person name="Sun H."/>
            <person name="Tunlid A."/>
            <person name="Henrissat B."/>
            <person name="Grigoriev I.V."/>
            <person name="Hibbett D.S."/>
            <person name="Martin F."/>
            <person name="Nordberg H.P."/>
            <person name="Cantor M.N."/>
            <person name="Hua S.X."/>
        </authorList>
    </citation>
    <scope>NUCLEOTIDE SEQUENCE [LARGE SCALE GENOMIC DNA]</scope>
    <source>
        <strain evidence="2 3">Zn</strain>
    </source>
</reference>
<dbReference type="EMBL" id="KN832876">
    <property type="protein sequence ID" value="KIN01040.1"/>
    <property type="molecule type" value="Genomic_DNA"/>
</dbReference>
<evidence type="ECO:0000313" key="2">
    <source>
        <dbReference type="EMBL" id="KIN01040.1"/>
    </source>
</evidence>
<name>A0A0C3HCU0_OIDMZ</name>
<feature type="region of interest" description="Disordered" evidence="1">
    <location>
        <begin position="22"/>
        <end position="56"/>
    </location>
</feature>
<evidence type="ECO:0000256" key="1">
    <source>
        <dbReference type="SAM" id="MobiDB-lite"/>
    </source>
</evidence>
<evidence type="ECO:0008006" key="4">
    <source>
        <dbReference type="Google" id="ProtNLM"/>
    </source>
</evidence>
<feature type="compositionally biased region" description="Polar residues" evidence="1">
    <location>
        <begin position="41"/>
        <end position="53"/>
    </location>
</feature>
<dbReference type="InParanoid" id="A0A0C3HCU0"/>
<dbReference type="OrthoDB" id="4850648at2759"/>
<proteinExistence type="predicted"/>
<organism evidence="2 3">
    <name type="scientific">Oidiodendron maius (strain Zn)</name>
    <dbReference type="NCBI Taxonomy" id="913774"/>
    <lineage>
        <taxon>Eukaryota</taxon>
        <taxon>Fungi</taxon>
        <taxon>Dikarya</taxon>
        <taxon>Ascomycota</taxon>
        <taxon>Pezizomycotina</taxon>
        <taxon>Leotiomycetes</taxon>
        <taxon>Leotiomycetes incertae sedis</taxon>
        <taxon>Myxotrichaceae</taxon>
        <taxon>Oidiodendron</taxon>
    </lineage>
</organism>
<dbReference type="PANTHER" id="PTHR37827">
    <property type="entry name" value="TUDOR DOMAIN-CONTAINING PROTEIN"/>
    <property type="match status" value="1"/>
</dbReference>
<dbReference type="PANTHER" id="PTHR37827:SF1">
    <property type="entry name" value="HNH DOMAIN-CONTAINING PROTEIN"/>
    <property type="match status" value="1"/>
</dbReference>
<protein>
    <recommendedName>
        <fullName evidence="4">HNH domain-containing protein</fullName>
    </recommendedName>
</protein>